<dbReference type="Gene3D" id="3.30.710.10">
    <property type="entry name" value="Potassium Channel Kv1.1, Chain A"/>
    <property type="match status" value="1"/>
</dbReference>
<keyword evidence="3" id="KW-1185">Reference proteome</keyword>
<comment type="caution">
    <text evidence="2">The sequence shown here is derived from an EMBL/GenBank/DDBJ whole genome shotgun (WGS) entry which is preliminary data.</text>
</comment>
<evidence type="ECO:0000313" key="3">
    <source>
        <dbReference type="Proteomes" id="UP000230233"/>
    </source>
</evidence>
<name>A0A2G5V7F0_9PELO</name>
<proteinExistence type="predicted"/>
<dbReference type="Proteomes" id="UP000230233">
    <property type="component" value="Chromosome II"/>
</dbReference>
<protein>
    <recommendedName>
        <fullName evidence="1">BTB domain-containing protein</fullName>
    </recommendedName>
</protein>
<feature type="domain" description="BTB" evidence="1">
    <location>
        <begin position="146"/>
        <end position="208"/>
    </location>
</feature>
<dbReference type="InterPro" id="IPR000210">
    <property type="entry name" value="BTB/POZ_dom"/>
</dbReference>
<accession>A0A2G5V7F0</accession>
<dbReference type="AlphaFoldDB" id="A0A2G5V7F0"/>
<dbReference type="SMART" id="SM00225">
    <property type="entry name" value="BTB"/>
    <property type="match status" value="1"/>
</dbReference>
<evidence type="ECO:0000259" key="1">
    <source>
        <dbReference type="PROSITE" id="PS50097"/>
    </source>
</evidence>
<dbReference type="PANTHER" id="PTHR22744:SF14">
    <property type="entry name" value="BTB DOMAIN-CONTAINING PROTEIN-RELATED"/>
    <property type="match status" value="1"/>
</dbReference>
<dbReference type="PANTHER" id="PTHR22744">
    <property type="entry name" value="HELIX LOOP HELIX PROTEIN 21-RELATED"/>
    <property type="match status" value="1"/>
</dbReference>
<dbReference type="PROSITE" id="PS50097">
    <property type="entry name" value="BTB"/>
    <property type="match status" value="1"/>
</dbReference>
<dbReference type="SUPFAM" id="SSF54695">
    <property type="entry name" value="POZ domain"/>
    <property type="match status" value="1"/>
</dbReference>
<dbReference type="OrthoDB" id="2316821at2759"/>
<reference evidence="3" key="1">
    <citation type="submission" date="2017-10" db="EMBL/GenBank/DDBJ databases">
        <title>Rapid genome shrinkage in a self-fertile nematode reveals novel sperm competition proteins.</title>
        <authorList>
            <person name="Yin D."/>
            <person name="Schwarz E.M."/>
            <person name="Thomas C.G."/>
            <person name="Felde R.L."/>
            <person name="Korf I.F."/>
            <person name="Cutter A.D."/>
            <person name="Schartner C.M."/>
            <person name="Ralston E.J."/>
            <person name="Meyer B.J."/>
            <person name="Haag E.S."/>
        </authorList>
    </citation>
    <scope>NUCLEOTIDE SEQUENCE [LARGE SCALE GENOMIC DNA]</scope>
    <source>
        <strain evidence="3">JU1422</strain>
    </source>
</reference>
<dbReference type="STRING" id="1611254.A0A2G5V7F0"/>
<organism evidence="2 3">
    <name type="scientific">Caenorhabditis nigoni</name>
    <dbReference type="NCBI Taxonomy" id="1611254"/>
    <lineage>
        <taxon>Eukaryota</taxon>
        <taxon>Metazoa</taxon>
        <taxon>Ecdysozoa</taxon>
        <taxon>Nematoda</taxon>
        <taxon>Chromadorea</taxon>
        <taxon>Rhabditida</taxon>
        <taxon>Rhabditina</taxon>
        <taxon>Rhabditomorpha</taxon>
        <taxon>Rhabditoidea</taxon>
        <taxon>Rhabditidae</taxon>
        <taxon>Peloderinae</taxon>
        <taxon>Caenorhabditis</taxon>
    </lineage>
</organism>
<sequence>MTSEMTTEVISYKSGQWTVSPISNLLETAEKDGIRHAWGGNTNDFQANFSWKFDWKDLKSQGVDRLIGELIIRSLSGDWHPHSIEIDWTETNQSITETLGRGYPSYEVTFEYYLIAYYAEKSPPSEKTEKPEKIDFDEMFVASDKTDVVLVVDGKKLNVNKAFLSFHSDYFSTLLSSKSEEFEDGQMKEIEIKDVSYEDFGLLLSSFYPNPQFPNDFTAEKLLEMASRFQVPSVIRIVEYHLLNNSKMGYEKMLWLADEYLMPRLLEKCVGQMNSLEKARKLKKFPEFEKLSDKTRSLIFGRLL</sequence>
<dbReference type="CDD" id="cd18186">
    <property type="entry name" value="BTB_POZ_ZBTB_KLHL-like"/>
    <property type="match status" value="1"/>
</dbReference>
<dbReference type="InterPro" id="IPR011333">
    <property type="entry name" value="SKP1/BTB/POZ_sf"/>
</dbReference>
<evidence type="ECO:0000313" key="2">
    <source>
        <dbReference type="EMBL" id="PIC47456.1"/>
    </source>
</evidence>
<dbReference type="EMBL" id="PDUG01000002">
    <property type="protein sequence ID" value="PIC47456.1"/>
    <property type="molecule type" value="Genomic_DNA"/>
</dbReference>
<gene>
    <name evidence="2" type="primary">Cnig_chr_II.g6809</name>
    <name evidence="2" type="ORF">B9Z55_006809</name>
</gene>
<dbReference type="Pfam" id="PF00651">
    <property type="entry name" value="BTB"/>
    <property type="match status" value="1"/>
</dbReference>